<dbReference type="GO" id="GO:0005391">
    <property type="term" value="F:P-type sodium:potassium-exchanging transporter activity"/>
    <property type="evidence" value="ECO:0007669"/>
    <property type="project" value="TreeGrafter"/>
</dbReference>
<evidence type="ECO:0000256" key="2">
    <source>
        <dbReference type="ARBA" id="ARBA00022475"/>
    </source>
</evidence>
<dbReference type="PANTHER" id="PTHR43294:SF21">
    <property type="entry name" value="CATION TRANSPORTING ATPASE"/>
    <property type="match status" value="1"/>
</dbReference>
<dbReference type="Pfam" id="PF00689">
    <property type="entry name" value="Cation_ATPase_C"/>
    <property type="match status" value="1"/>
</dbReference>
<dbReference type="GO" id="GO:0006883">
    <property type="term" value="P:intracellular sodium ion homeostasis"/>
    <property type="evidence" value="ECO:0007669"/>
    <property type="project" value="TreeGrafter"/>
</dbReference>
<accession>A0AAV5UJ80</accession>
<dbReference type="SUPFAM" id="SSF81665">
    <property type="entry name" value="Calcium ATPase, transmembrane domain M"/>
    <property type="match status" value="1"/>
</dbReference>
<evidence type="ECO:0000313" key="5">
    <source>
        <dbReference type="EMBL" id="GMT06434.1"/>
    </source>
</evidence>
<keyword evidence="3" id="KW-0472">Membrane</keyword>
<dbReference type="GO" id="GO:1902600">
    <property type="term" value="P:proton transmembrane transport"/>
    <property type="evidence" value="ECO:0007669"/>
    <property type="project" value="TreeGrafter"/>
</dbReference>
<dbReference type="PANTHER" id="PTHR43294">
    <property type="entry name" value="SODIUM/POTASSIUM-TRANSPORTING ATPASE SUBUNIT ALPHA"/>
    <property type="match status" value="1"/>
</dbReference>
<organism evidence="5 6">
    <name type="scientific">Pristionchus entomophagus</name>
    <dbReference type="NCBI Taxonomy" id="358040"/>
    <lineage>
        <taxon>Eukaryota</taxon>
        <taxon>Metazoa</taxon>
        <taxon>Ecdysozoa</taxon>
        <taxon>Nematoda</taxon>
        <taxon>Chromadorea</taxon>
        <taxon>Rhabditida</taxon>
        <taxon>Rhabditina</taxon>
        <taxon>Diplogasteromorpha</taxon>
        <taxon>Diplogasteroidea</taxon>
        <taxon>Neodiplogasteridae</taxon>
        <taxon>Pristionchus</taxon>
    </lineage>
</organism>
<feature type="non-terminal residue" evidence="5">
    <location>
        <position position="1"/>
    </location>
</feature>
<dbReference type="GO" id="GO:1990573">
    <property type="term" value="P:potassium ion import across plasma membrane"/>
    <property type="evidence" value="ECO:0007669"/>
    <property type="project" value="TreeGrafter"/>
</dbReference>
<evidence type="ECO:0000256" key="1">
    <source>
        <dbReference type="ARBA" id="ARBA00004651"/>
    </source>
</evidence>
<feature type="non-terminal residue" evidence="5">
    <location>
        <position position="111"/>
    </location>
</feature>
<dbReference type="Gene3D" id="1.20.1110.10">
    <property type="entry name" value="Calcium-transporting ATPase, transmembrane domain"/>
    <property type="match status" value="1"/>
</dbReference>
<gene>
    <name evidence="5" type="ORF">PENTCL1PPCAC_28608</name>
</gene>
<keyword evidence="3" id="KW-1133">Transmembrane helix</keyword>
<comment type="subcellular location">
    <subcellularLocation>
        <location evidence="1">Cell membrane</location>
        <topology evidence="1">Multi-pass membrane protein</topology>
    </subcellularLocation>
</comment>
<sequence>IEEGRLLFDNLRLSLGYTFAHLWPEVVPIVLSFLFGLPTGLSPLQILSVDLLCEIPPAVSLAYEPPERDIMQTPPRRDAKLLSKSLLAYSYIFAGTGITIGCVIAFLSVFW</sequence>
<name>A0AAV5UJ80_9BILA</name>
<reference evidence="5" key="1">
    <citation type="submission" date="2023-10" db="EMBL/GenBank/DDBJ databases">
        <title>Genome assembly of Pristionchus species.</title>
        <authorList>
            <person name="Yoshida K."/>
            <person name="Sommer R.J."/>
        </authorList>
    </citation>
    <scope>NUCLEOTIDE SEQUENCE</scope>
    <source>
        <strain evidence="5">RS0144</strain>
    </source>
</reference>
<keyword evidence="2" id="KW-1003">Cell membrane</keyword>
<dbReference type="GO" id="GO:0005886">
    <property type="term" value="C:plasma membrane"/>
    <property type="evidence" value="ECO:0007669"/>
    <property type="project" value="UniProtKB-SubCell"/>
</dbReference>
<dbReference type="InterPro" id="IPR023298">
    <property type="entry name" value="ATPase_P-typ_TM_dom_sf"/>
</dbReference>
<feature type="transmembrane region" description="Helical" evidence="3">
    <location>
        <begin position="15"/>
        <end position="37"/>
    </location>
</feature>
<comment type="caution">
    <text evidence="5">The sequence shown here is derived from an EMBL/GenBank/DDBJ whole genome shotgun (WGS) entry which is preliminary data.</text>
</comment>
<dbReference type="InterPro" id="IPR006068">
    <property type="entry name" value="ATPase_P-typ_cation-transptr_C"/>
</dbReference>
<dbReference type="EMBL" id="BTSX01000006">
    <property type="protein sequence ID" value="GMT06434.1"/>
    <property type="molecule type" value="Genomic_DNA"/>
</dbReference>
<feature type="transmembrane region" description="Helical" evidence="3">
    <location>
        <begin position="86"/>
        <end position="110"/>
    </location>
</feature>
<proteinExistence type="predicted"/>
<keyword evidence="3" id="KW-0812">Transmembrane</keyword>
<evidence type="ECO:0000256" key="3">
    <source>
        <dbReference type="SAM" id="Phobius"/>
    </source>
</evidence>
<dbReference type="Proteomes" id="UP001432027">
    <property type="component" value="Unassembled WGS sequence"/>
</dbReference>
<dbReference type="GO" id="GO:0030007">
    <property type="term" value="P:intracellular potassium ion homeostasis"/>
    <property type="evidence" value="ECO:0007669"/>
    <property type="project" value="TreeGrafter"/>
</dbReference>
<protein>
    <recommendedName>
        <fullName evidence="4">Cation-transporting P-type ATPase C-terminal domain-containing protein</fullName>
    </recommendedName>
</protein>
<evidence type="ECO:0000259" key="4">
    <source>
        <dbReference type="Pfam" id="PF00689"/>
    </source>
</evidence>
<dbReference type="AlphaFoldDB" id="A0AAV5UJ80"/>
<feature type="domain" description="Cation-transporting P-type ATPase C-terminal" evidence="4">
    <location>
        <begin position="39"/>
        <end position="110"/>
    </location>
</feature>
<dbReference type="GO" id="GO:0036376">
    <property type="term" value="P:sodium ion export across plasma membrane"/>
    <property type="evidence" value="ECO:0007669"/>
    <property type="project" value="TreeGrafter"/>
</dbReference>
<keyword evidence="6" id="KW-1185">Reference proteome</keyword>
<dbReference type="InterPro" id="IPR050510">
    <property type="entry name" value="Cation_transp_ATPase_P-type"/>
</dbReference>
<evidence type="ECO:0000313" key="6">
    <source>
        <dbReference type="Proteomes" id="UP001432027"/>
    </source>
</evidence>